<dbReference type="Gene3D" id="3.40.50.11660">
    <property type="entry name" value="Glycosyl transferase family 10, C-terminal domain"/>
    <property type="match status" value="1"/>
</dbReference>
<proteinExistence type="inferred from homology"/>
<accession>A0A8S0ZHD4</accession>
<evidence type="ECO:0000256" key="11">
    <source>
        <dbReference type="ARBA" id="ARBA00023180"/>
    </source>
</evidence>
<dbReference type="Pfam" id="PF00852">
    <property type="entry name" value="Glyco_transf_10"/>
    <property type="match status" value="1"/>
</dbReference>
<dbReference type="Proteomes" id="UP000494106">
    <property type="component" value="Unassembled WGS sequence"/>
</dbReference>
<dbReference type="InterPro" id="IPR031481">
    <property type="entry name" value="Glyco_tran_10_N"/>
</dbReference>
<organism evidence="15 16">
    <name type="scientific">Arctia plantaginis</name>
    <name type="common">Wood tiger moth</name>
    <name type="synonym">Phalaena plantaginis</name>
    <dbReference type="NCBI Taxonomy" id="874455"/>
    <lineage>
        <taxon>Eukaryota</taxon>
        <taxon>Metazoa</taxon>
        <taxon>Ecdysozoa</taxon>
        <taxon>Arthropoda</taxon>
        <taxon>Hexapoda</taxon>
        <taxon>Insecta</taxon>
        <taxon>Pterygota</taxon>
        <taxon>Neoptera</taxon>
        <taxon>Endopterygota</taxon>
        <taxon>Lepidoptera</taxon>
        <taxon>Glossata</taxon>
        <taxon>Ditrysia</taxon>
        <taxon>Noctuoidea</taxon>
        <taxon>Erebidae</taxon>
        <taxon>Arctiinae</taxon>
        <taxon>Arctia</taxon>
    </lineage>
</organism>
<gene>
    <name evidence="15" type="ORF">APLA_LOCUS4753</name>
</gene>
<evidence type="ECO:0000256" key="1">
    <source>
        <dbReference type="ARBA" id="ARBA00004447"/>
    </source>
</evidence>
<feature type="domain" description="Fucosyltransferase N-terminal" evidence="14">
    <location>
        <begin position="21"/>
        <end position="134"/>
    </location>
</feature>
<keyword evidence="11" id="KW-0325">Glycoprotein</keyword>
<evidence type="ECO:0000259" key="14">
    <source>
        <dbReference type="Pfam" id="PF17039"/>
    </source>
</evidence>
<dbReference type="InterPro" id="IPR001503">
    <property type="entry name" value="Glyco_trans_10"/>
</dbReference>
<dbReference type="EC" id="2.4.1.-" evidence="12"/>
<keyword evidence="8" id="KW-1133">Transmembrane helix</keyword>
<feature type="domain" description="Fucosyltransferase C-terminal" evidence="13">
    <location>
        <begin position="171"/>
        <end position="337"/>
    </location>
</feature>
<sequence>MQGYKGKTHDLYEWRFGDDLKYILVWTAENSTFEVQDGQGILLDHDCKDVNCYITTNKSLLNGRYEQFNAIVFHFGLLRQWLPRFLPKHRAPHQKYVFYSRLPSEDYPICSQTVDNYFNWTWSYKFASDIFNPFIEVRHINGTVVAPRSKVIWPKNSELSPAIFNNIDEVNTKTKAVMWLMSYCQPKATNLMSLKKLSTSLKDHDLSLDIYGCGNTPCPPGGCLELISRRYYFYLVFESSVTEDYLTEEVLMAYDNDAVPIIIGGGDCTKFLPDGSYISYQGLNEVQLAAIIAHTIKTPSKYREYFNWKSLYTINRVDQNKGFCKLCTLLNDYKKFASFSNYENFRNWWHHGPLRQKCLPKGAETYDEVLSYENISRAINVA</sequence>
<evidence type="ECO:0000256" key="4">
    <source>
        <dbReference type="ARBA" id="ARBA00022676"/>
    </source>
</evidence>
<dbReference type="EMBL" id="CADEBC010000476">
    <property type="protein sequence ID" value="CAB3232205.1"/>
    <property type="molecule type" value="Genomic_DNA"/>
</dbReference>
<dbReference type="AlphaFoldDB" id="A0A8S0ZHD4"/>
<comment type="similarity">
    <text evidence="3 12">Belongs to the glycosyltransferase 10 family.</text>
</comment>
<keyword evidence="10" id="KW-0472">Membrane</keyword>
<evidence type="ECO:0000256" key="6">
    <source>
        <dbReference type="ARBA" id="ARBA00022692"/>
    </source>
</evidence>
<dbReference type="InterPro" id="IPR038577">
    <property type="entry name" value="GT10-like_C_sf"/>
</dbReference>
<comment type="pathway">
    <text evidence="2">Protein modification; protein glycosylation.</text>
</comment>
<comment type="caution">
    <text evidence="15">The sequence shown here is derived from an EMBL/GenBank/DDBJ whole genome shotgun (WGS) entry which is preliminary data.</text>
</comment>
<keyword evidence="6 12" id="KW-0812">Transmembrane</keyword>
<evidence type="ECO:0000313" key="15">
    <source>
        <dbReference type="EMBL" id="CAB3232205.1"/>
    </source>
</evidence>
<evidence type="ECO:0000256" key="10">
    <source>
        <dbReference type="ARBA" id="ARBA00023136"/>
    </source>
</evidence>
<dbReference type="InterPro" id="IPR055270">
    <property type="entry name" value="Glyco_tran_10_C"/>
</dbReference>
<evidence type="ECO:0000313" key="16">
    <source>
        <dbReference type="Proteomes" id="UP000494106"/>
    </source>
</evidence>
<protein>
    <recommendedName>
        <fullName evidence="12">Fucosyltransferase</fullName>
        <ecNumber evidence="12">2.4.1.-</ecNumber>
    </recommendedName>
</protein>
<evidence type="ECO:0000256" key="3">
    <source>
        <dbReference type="ARBA" id="ARBA00008919"/>
    </source>
</evidence>
<dbReference type="PANTHER" id="PTHR48438:SF1">
    <property type="entry name" value="ALPHA-(1,3)-FUCOSYLTRANSFERASE C-RELATED"/>
    <property type="match status" value="1"/>
</dbReference>
<evidence type="ECO:0000256" key="12">
    <source>
        <dbReference type="RuleBase" id="RU003832"/>
    </source>
</evidence>
<dbReference type="SUPFAM" id="SSF53756">
    <property type="entry name" value="UDP-Glycosyltransferase/glycogen phosphorylase"/>
    <property type="match status" value="1"/>
</dbReference>
<name>A0A8S0ZHD4_ARCPL</name>
<keyword evidence="16" id="KW-1185">Reference proteome</keyword>
<dbReference type="Pfam" id="PF17039">
    <property type="entry name" value="Glyco_tran_10_N"/>
    <property type="match status" value="1"/>
</dbReference>
<dbReference type="OrthoDB" id="427096at2759"/>
<keyword evidence="5 12" id="KW-0808">Transferase</keyword>
<dbReference type="GO" id="GO:0032580">
    <property type="term" value="C:Golgi cisterna membrane"/>
    <property type="evidence" value="ECO:0007669"/>
    <property type="project" value="UniProtKB-SubCell"/>
</dbReference>
<dbReference type="GO" id="GO:0008417">
    <property type="term" value="F:fucosyltransferase activity"/>
    <property type="evidence" value="ECO:0007669"/>
    <property type="project" value="InterPro"/>
</dbReference>
<evidence type="ECO:0000256" key="9">
    <source>
        <dbReference type="ARBA" id="ARBA00023034"/>
    </source>
</evidence>
<reference evidence="15 16" key="1">
    <citation type="submission" date="2020-04" db="EMBL/GenBank/DDBJ databases">
        <authorList>
            <person name="Wallbank WR R."/>
            <person name="Pardo Diaz C."/>
            <person name="Kozak K."/>
            <person name="Martin S."/>
            <person name="Jiggins C."/>
            <person name="Moest M."/>
            <person name="Warren A I."/>
            <person name="Byers J.R.P. K."/>
            <person name="Montejo-Kovacevich G."/>
            <person name="Yen C E."/>
        </authorList>
    </citation>
    <scope>NUCLEOTIDE SEQUENCE [LARGE SCALE GENOMIC DNA]</scope>
</reference>
<keyword evidence="4 12" id="KW-0328">Glycosyltransferase</keyword>
<keyword evidence="7" id="KW-0735">Signal-anchor</keyword>
<evidence type="ECO:0000256" key="8">
    <source>
        <dbReference type="ARBA" id="ARBA00022989"/>
    </source>
</evidence>
<keyword evidence="9 12" id="KW-0333">Golgi apparatus</keyword>
<dbReference type="PANTHER" id="PTHR48438">
    <property type="entry name" value="ALPHA-(1,3)-FUCOSYLTRANSFERASE C-RELATED"/>
    <property type="match status" value="1"/>
</dbReference>
<evidence type="ECO:0000256" key="5">
    <source>
        <dbReference type="ARBA" id="ARBA00022679"/>
    </source>
</evidence>
<evidence type="ECO:0000256" key="7">
    <source>
        <dbReference type="ARBA" id="ARBA00022968"/>
    </source>
</evidence>
<comment type="subcellular location">
    <subcellularLocation>
        <location evidence="1 12">Golgi apparatus</location>
        <location evidence="1 12">Golgi stack membrane</location>
        <topology evidence="1 12">Single-pass type II membrane protein</topology>
    </subcellularLocation>
</comment>
<evidence type="ECO:0000256" key="2">
    <source>
        <dbReference type="ARBA" id="ARBA00004922"/>
    </source>
</evidence>
<evidence type="ECO:0000259" key="13">
    <source>
        <dbReference type="Pfam" id="PF00852"/>
    </source>
</evidence>